<reference evidence="5 6" key="1">
    <citation type="submission" date="2019-05" db="EMBL/GenBank/DDBJ databases">
        <title>Marivita sp. nov. isolated from sea sediment.</title>
        <authorList>
            <person name="Kim W."/>
        </authorList>
    </citation>
    <scope>NUCLEOTIDE SEQUENCE [LARGE SCALE GENOMIC DNA]</scope>
    <source>
        <strain evidence="5 6">CAU 1492</strain>
    </source>
</reference>
<dbReference type="InterPro" id="IPR018389">
    <property type="entry name" value="DctP_fam"/>
</dbReference>
<dbReference type="Proteomes" id="UP001191082">
    <property type="component" value="Unassembled WGS sequence"/>
</dbReference>
<comment type="caution">
    <text evidence="5">The sequence shown here is derived from an EMBL/GenBank/DDBJ whole genome shotgun (WGS) entry which is preliminary data.</text>
</comment>
<sequence>MKLKSLMLSGAAALTMLASAPAQADAVKLRMGSATADAETDVYKIAYRELSKALEDMAPGQFEVSFFPNRQLGDEKEMVQGLQLGVLDLAAITNSVVANTAPQFVVNDLPFLYANQQIAAKILDGDLGDELLASLDEKGIVGLAFCEAGYRHMLNNIQPVNSPEDVIDAKYRVMQSPIFIGMFESLKGNPVPMAWGDTITAFQQGAIDGLEVPAWVVAGANLDEVAKYMSLTRHVYSAAPLMMSKASFNKLSTEQQDVLRKAAKQACAVQRERGAEQEAEIVENLRAGGKIEINEVADAGPFRDAMQPVYEQYRDKIGSDRLDAWLNAVKD</sequence>
<evidence type="ECO:0000313" key="5">
    <source>
        <dbReference type="EMBL" id="TMV08276.1"/>
    </source>
</evidence>
<feature type="signal peptide" evidence="4">
    <location>
        <begin position="1"/>
        <end position="24"/>
    </location>
</feature>
<keyword evidence="6" id="KW-1185">Reference proteome</keyword>
<name>A0ABY2WZA6_9RHOB</name>
<keyword evidence="3" id="KW-0574">Periplasm</keyword>
<evidence type="ECO:0000256" key="1">
    <source>
        <dbReference type="ARBA" id="ARBA00004418"/>
    </source>
</evidence>
<proteinExistence type="predicted"/>
<dbReference type="PANTHER" id="PTHR33376:SF18">
    <property type="entry name" value="2,3-DIKETO-L-GULONATE-BINDING PERIPLASMIC PROTEIN YIAO"/>
    <property type="match status" value="1"/>
</dbReference>
<evidence type="ECO:0000256" key="3">
    <source>
        <dbReference type="ARBA" id="ARBA00022764"/>
    </source>
</evidence>
<feature type="chain" id="PRO_5046839413" evidence="4">
    <location>
        <begin position="25"/>
        <end position="331"/>
    </location>
</feature>
<evidence type="ECO:0000256" key="2">
    <source>
        <dbReference type="ARBA" id="ARBA00022729"/>
    </source>
</evidence>
<keyword evidence="2 4" id="KW-0732">Signal</keyword>
<dbReference type="EMBL" id="VCPC01000006">
    <property type="protein sequence ID" value="TMV08276.1"/>
    <property type="molecule type" value="Genomic_DNA"/>
</dbReference>
<dbReference type="NCBIfam" id="TIGR00787">
    <property type="entry name" value="dctP"/>
    <property type="match status" value="1"/>
</dbReference>
<dbReference type="RefSeq" id="WP_138865666.1">
    <property type="nucleotide sequence ID" value="NZ_VCPC01000006.1"/>
</dbReference>
<organism evidence="5 6">
    <name type="scientific">Arenibacterium halophilum</name>
    <dbReference type="NCBI Taxonomy" id="2583821"/>
    <lineage>
        <taxon>Bacteria</taxon>
        <taxon>Pseudomonadati</taxon>
        <taxon>Pseudomonadota</taxon>
        <taxon>Alphaproteobacteria</taxon>
        <taxon>Rhodobacterales</taxon>
        <taxon>Paracoccaceae</taxon>
        <taxon>Arenibacterium</taxon>
    </lineage>
</organism>
<dbReference type="NCBIfam" id="NF037995">
    <property type="entry name" value="TRAP_S1"/>
    <property type="match status" value="1"/>
</dbReference>
<dbReference type="Gene3D" id="3.40.190.170">
    <property type="entry name" value="Bacterial extracellular solute-binding protein, family 7"/>
    <property type="match status" value="1"/>
</dbReference>
<dbReference type="InterPro" id="IPR038404">
    <property type="entry name" value="TRAP_DctP_sf"/>
</dbReference>
<dbReference type="PIRSF" id="PIRSF006470">
    <property type="entry name" value="DctB"/>
    <property type="match status" value="1"/>
</dbReference>
<evidence type="ECO:0000313" key="6">
    <source>
        <dbReference type="Proteomes" id="UP001191082"/>
    </source>
</evidence>
<protein>
    <submittedName>
        <fullName evidence="5">DctP family TRAP transporter solute-binding subunit</fullName>
    </submittedName>
</protein>
<gene>
    <name evidence="5" type="ORF">FGK64_20110</name>
</gene>
<dbReference type="Pfam" id="PF03480">
    <property type="entry name" value="DctP"/>
    <property type="match status" value="1"/>
</dbReference>
<accession>A0ABY2WZA6</accession>
<comment type="subcellular location">
    <subcellularLocation>
        <location evidence="1">Periplasm</location>
    </subcellularLocation>
</comment>
<dbReference type="InterPro" id="IPR004682">
    <property type="entry name" value="TRAP_DctP"/>
</dbReference>
<dbReference type="PANTHER" id="PTHR33376">
    <property type="match status" value="1"/>
</dbReference>
<evidence type="ECO:0000256" key="4">
    <source>
        <dbReference type="SAM" id="SignalP"/>
    </source>
</evidence>